<dbReference type="InterPro" id="IPR036397">
    <property type="entry name" value="RNaseH_sf"/>
</dbReference>
<proteinExistence type="predicted"/>
<dbReference type="InterPro" id="IPR026960">
    <property type="entry name" value="RVT-Znf"/>
</dbReference>
<sequence>EAPTTLTWVKGHAGIAGNEEADKLANEGRDKQQEDEIDLTVKPQYKLTGLRLSKITQSLAEKAIKRKKAKSATYQRKLRRRATTRNLGMAQACAAEINGSTPSEGVLWKSVRHKDITKRIQFFLWMLYHDAYKVGEYWEQIPGFEQRANCPHCRVPETMEHILLECTCPGQQTVWDLAKELWSNQKSHWINPSFGTILACGAISVRDESGKHMPGESRLLRIIVSESAHLIWKLRNERVINDTGPVSTERITKRWRTAIEGRYQLDCTLTSNRFGKRQLAKRTVDRTWKCVIQVCDDPSQKPWGGTGVLVGERVRSAVR</sequence>
<organism evidence="2 3">
    <name type="scientific">Lentinula raphanica</name>
    <dbReference type="NCBI Taxonomy" id="153919"/>
    <lineage>
        <taxon>Eukaryota</taxon>
        <taxon>Fungi</taxon>
        <taxon>Dikarya</taxon>
        <taxon>Basidiomycota</taxon>
        <taxon>Agaricomycotina</taxon>
        <taxon>Agaricomycetes</taxon>
        <taxon>Agaricomycetidae</taxon>
        <taxon>Agaricales</taxon>
        <taxon>Marasmiineae</taxon>
        <taxon>Omphalotaceae</taxon>
        <taxon>Lentinula</taxon>
    </lineage>
</organism>
<feature type="non-terminal residue" evidence="2">
    <location>
        <position position="1"/>
    </location>
</feature>
<dbReference type="PROSITE" id="PS50879">
    <property type="entry name" value="RNASE_H_1"/>
    <property type="match status" value="1"/>
</dbReference>
<dbReference type="InterPro" id="IPR002156">
    <property type="entry name" value="RNaseH_domain"/>
</dbReference>
<protein>
    <recommendedName>
        <fullName evidence="1">RNase H type-1 domain-containing protein</fullName>
    </recommendedName>
</protein>
<comment type="caution">
    <text evidence="2">The sequence shown here is derived from an EMBL/GenBank/DDBJ whole genome shotgun (WGS) entry which is preliminary data.</text>
</comment>
<dbReference type="GO" id="GO:0004523">
    <property type="term" value="F:RNA-DNA hybrid ribonuclease activity"/>
    <property type="evidence" value="ECO:0007669"/>
    <property type="project" value="InterPro"/>
</dbReference>
<gene>
    <name evidence="2" type="ORF">F5878DRAFT_550167</name>
</gene>
<dbReference type="AlphaFoldDB" id="A0AA38U1T0"/>
<evidence type="ECO:0000313" key="3">
    <source>
        <dbReference type="Proteomes" id="UP001163846"/>
    </source>
</evidence>
<dbReference type="GO" id="GO:0003676">
    <property type="term" value="F:nucleic acid binding"/>
    <property type="evidence" value="ECO:0007669"/>
    <property type="project" value="InterPro"/>
</dbReference>
<feature type="domain" description="RNase H type-1" evidence="1">
    <location>
        <begin position="1"/>
        <end position="30"/>
    </location>
</feature>
<dbReference type="Pfam" id="PF13966">
    <property type="entry name" value="zf-RVT"/>
    <property type="match status" value="1"/>
</dbReference>
<dbReference type="Gene3D" id="3.30.420.10">
    <property type="entry name" value="Ribonuclease H-like superfamily/Ribonuclease H"/>
    <property type="match status" value="1"/>
</dbReference>
<dbReference type="InterPro" id="IPR012337">
    <property type="entry name" value="RNaseH-like_sf"/>
</dbReference>
<dbReference type="Proteomes" id="UP001163846">
    <property type="component" value="Unassembled WGS sequence"/>
</dbReference>
<dbReference type="SUPFAM" id="SSF53098">
    <property type="entry name" value="Ribonuclease H-like"/>
    <property type="match status" value="1"/>
</dbReference>
<name>A0AA38U1T0_9AGAR</name>
<keyword evidence="3" id="KW-1185">Reference proteome</keyword>
<evidence type="ECO:0000313" key="2">
    <source>
        <dbReference type="EMBL" id="KAJ3830834.1"/>
    </source>
</evidence>
<reference evidence="2" key="1">
    <citation type="submission" date="2022-08" db="EMBL/GenBank/DDBJ databases">
        <authorList>
            <consortium name="DOE Joint Genome Institute"/>
            <person name="Min B."/>
            <person name="Riley R."/>
            <person name="Sierra-Patev S."/>
            <person name="Naranjo-Ortiz M."/>
            <person name="Looney B."/>
            <person name="Konkel Z."/>
            <person name="Slot J.C."/>
            <person name="Sakamoto Y."/>
            <person name="Steenwyk J.L."/>
            <person name="Rokas A."/>
            <person name="Carro J."/>
            <person name="Camarero S."/>
            <person name="Ferreira P."/>
            <person name="Molpeceres G."/>
            <person name="Ruiz-Duenas F.J."/>
            <person name="Serrano A."/>
            <person name="Henrissat B."/>
            <person name="Drula E."/>
            <person name="Hughes K.W."/>
            <person name="Mata J.L."/>
            <person name="Ishikawa N.K."/>
            <person name="Vargas-Isla R."/>
            <person name="Ushijima S."/>
            <person name="Smith C.A."/>
            <person name="Ahrendt S."/>
            <person name="Andreopoulos W."/>
            <person name="He G."/>
            <person name="Labutti K."/>
            <person name="Lipzen A."/>
            <person name="Ng V."/>
            <person name="Sandor L."/>
            <person name="Barry K."/>
            <person name="Martinez A.T."/>
            <person name="Xiao Y."/>
            <person name="Gibbons J.G."/>
            <person name="Terashima K."/>
            <person name="Hibbett D.S."/>
            <person name="Grigoriev I.V."/>
        </authorList>
    </citation>
    <scope>NUCLEOTIDE SEQUENCE</scope>
    <source>
        <strain evidence="2">TFB9207</strain>
    </source>
</reference>
<accession>A0AA38U1T0</accession>
<dbReference type="EMBL" id="MU808166">
    <property type="protein sequence ID" value="KAJ3830834.1"/>
    <property type="molecule type" value="Genomic_DNA"/>
</dbReference>
<evidence type="ECO:0000259" key="1">
    <source>
        <dbReference type="PROSITE" id="PS50879"/>
    </source>
</evidence>